<dbReference type="Pfam" id="PF00057">
    <property type="entry name" value="Ldl_recept_a"/>
    <property type="match status" value="1"/>
</dbReference>
<dbReference type="EMBL" id="CAEY01000114">
    <property type="status" value="NOT_ANNOTATED_CDS"/>
    <property type="molecule type" value="Genomic_DNA"/>
</dbReference>
<dbReference type="Gene3D" id="2.60.120.200">
    <property type="match status" value="1"/>
</dbReference>
<reference evidence="5" key="1">
    <citation type="submission" date="2011-08" db="EMBL/GenBank/DDBJ databases">
        <authorList>
            <person name="Rombauts S."/>
        </authorList>
    </citation>
    <scope>NUCLEOTIDE SEQUENCE</scope>
    <source>
        <strain evidence="5">London</strain>
    </source>
</reference>
<dbReference type="PROSITE" id="PS50060">
    <property type="entry name" value="MAM_2"/>
    <property type="match status" value="1"/>
</dbReference>
<dbReference type="PROSITE" id="PS01209">
    <property type="entry name" value="LDLRA_1"/>
    <property type="match status" value="1"/>
</dbReference>
<dbReference type="SUPFAM" id="SSF49899">
    <property type="entry name" value="Concanavalin A-like lectins/glucanases"/>
    <property type="match status" value="1"/>
</dbReference>
<dbReference type="GO" id="GO:0016020">
    <property type="term" value="C:membrane"/>
    <property type="evidence" value="ECO:0007669"/>
    <property type="project" value="InterPro"/>
</dbReference>
<dbReference type="Gene3D" id="4.10.400.10">
    <property type="entry name" value="Low-density Lipoprotein Receptor"/>
    <property type="match status" value="1"/>
</dbReference>
<organism evidence="4 5">
    <name type="scientific">Tetranychus urticae</name>
    <name type="common">Two-spotted spider mite</name>
    <dbReference type="NCBI Taxonomy" id="32264"/>
    <lineage>
        <taxon>Eukaryota</taxon>
        <taxon>Metazoa</taxon>
        <taxon>Ecdysozoa</taxon>
        <taxon>Arthropoda</taxon>
        <taxon>Chelicerata</taxon>
        <taxon>Arachnida</taxon>
        <taxon>Acari</taxon>
        <taxon>Acariformes</taxon>
        <taxon>Trombidiformes</taxon>
        <taxon>Prostigmata</taxon>
        <taxon>Eleutherengona</taxon>
        <taxon>Raphignathae</taxon>
        <taxon>Tetranychoidea</taxon>
        <taxon>Tetranychidae</taxon>
        <taxon>Tetranychus</taxon>
    </lineage>
</organism>
<evidence type="ECO:0000259" key="3">
    <source>
        <dbReference type="PROSITE" id="PS50060"/>
    </source>
</evidence>
<evidence type="ECO:0000313" key="5">
    <source>
        <dbReference type="Proteomes" id="UP000015104"/>
    </source>
</evidence>
<dbReference type="InterPro" id="IPR036055">
    <property type="entry name" value="LDL_receptor-like_sf"/>
</dbReference>
<dbReference type="SMART" id="SM00192">
    <property type="entry name" value="LDLa"/>
    <property type="match status" value="1"/>
</dbReference>
<reference evidence="4" key="2">
    <citation type="submission" date="2015-06" db="UniProtKB">
        <authorList>
            <consortium name="EnsemblMetazoa"/>
        </authorList>
    </citation>
    <scope>IDENTIFICATION</scope>
</reference>
<evidence type="ECO:0000313" key="4">
    <source>
        <dbReference type="EnsemblMetazoa" id="tetur12g02450.1"/>
    </source>
</evidence>
<comment type="caution">
    <text evidence="2">Lacks conserved residue(s) required for the propagation of feature annotation.</text>
</comment>
<dbReference type="HOGENOM" id="CLU_656092_0_0_1"/>
<feature type="disulfide bond" evidence="2">
    <location>
        <begin position="190"/>
        <end position="205"/>
    </location>
</feature>
<dbReference type="InterPro" id="IPR000998">
    <property type="entry name" value="MAM_dom"/>
</dbReference>
<dbReference type="Pfam" id="PF00629">
    <property type="entry name" value="MAM"/>
    <property type="match status" value="1"/>
</dbReference>
<protein>
    <recommendedName>
        <fullName evidence="3">MAM domain-containing protein</fullName>
    </recommendedName>
</protein>
<keyword evidence="5" id="KW-1185">Reference proteome</keyword>
<dbReference type="SUPFAM" id="SSF57424">
    <property type="entry name" value="LDL receptor-like module"/>
    <property type="match status" value="1"/>
</dbReference>
<dbReference type="EnsemblMetazoa" id="tetur12g02450.1">
    <property type="protein sequence ID" value="tetur12g02450.1"/>
    <property type="gene ID" value="tetur12g02450"/>
</dbReference>
<sequence>MLIDPLKLITAKEPIKLDVNQETDLLPLFLIPINGYETTIKYPSKWLMGKNLRCSVKLETDYSKYIYGNITQLIVWYQNDNNETYQLLLDSDGTSLFSKEYFIDLPLTNYGKFRLEIEMQASTNADIDTSLHLVKTLSTHRCWNTYQHCPVFSCSPKDINNQSSVQCSFSPELSFNCSTPDLCIYQDEVCDYEINCPDGSDELNCDQSSALMSNNTSANELNGDVSSINNLRCSFEVDYCSWRPFKLSNESCFWGMCSHNRGLIRTVAAKSLTQGPTFDHSENPKGHYLLLKSSSKRGRSTGSIVSSTPIGGNCKLVLHYLTNSRYSQVLIRSSDNSSSFNPFSTIEVIDLDWEKSLFTRVEVDLDLSGEWLFLVTMIKGDENSYLALDDIYFTKGCYALSIPESSLLHRSIDRFHAFL</sequence>
<evidence type="ECO:0000256" key="2">
    <source>
        <dbReference type="PROSITE-ProRule" id="PRU00124"/>
    </source>
</evidence>
<dbReference type="STRING" id="32264.T1KIT0"/>
<dbReference type="CDD" id="cd00112">
    <property type="entry name" value="LDLa"/>
    <property type="match status" value="1"/>
</dbReference>
<evidence type="ECO:0000256" key="1">
    <source>
        <dbReference type="ARBA" id="ARBA00023157"/>
    </source>
</evidence>
<dbReference type="Proteomes" id="UP000015104">
    <property type="component" value="Unassembled WGS sequence"/>
</dbReference>
<dbReference type="PROSITE" id="PS50068">
    <property type="entry name" value="LDLRA_2"/>
    <property type="match status" value="1"/>
</dbReference>
<name>T1KIT0_TETUR</name>
<dbReference type="AlphaFoldDB" id="T1KIT0"/>
<keyword evidence="1 2" id="KW-1015">Disulfide bond</keyword>
<dbReference type="InterPro" id="IPR002172">
    <property type="entry name" value="LDrepeatLR_classA_rpt"/>
</dbReference>
<accession>T1KIT0</accession>
<proteinExistence type="predicted"/>
<dbReference type="InterPro" id="IPR023415">
    <property type="entry name" value="LDLR_class-A_CS"/>
</dbReference>
<feature type="domain" description="MAM" evidence="3">
    <location>
        <begin position="231"/>
        <end position="399"/>
    </location>
</feature>
<dbReference type="InterPro" id="IPR013320">
    <property type="entry name" value="ConA-like_dom_sf"/>
</dbReference>